<evidence type="ECO:0000313" key="2">
    <source>
        <dbReference type="EMBL" id="MDR6939977.1"/>
    </source>
</evidence>
<keyword evidence="1" id="KW-0472">Membrane</keyword>
<dbReference type="RefSeq" id="WP_309957087.1">
    <property type="nucleotide sequence ID" value="NZ_JAVDUJ010000001.1"/>
</dbReference>
<protein>
    <submittedName>
        <fullName evidence="2">F0F1-type ATP synthase assembly protein I</fullName>
    </submittedName>
</protein>
<reference evidence="2 3" key="1">
    <citation type="submission" date="2023-07" db="EMBL/GenBank/DDBJ databases">
        <title>Sequencing the genomes of 1000 actinobacteria strains.</title>
        <authorList>
            <person name="Klenk H.-P."/>
        </authorList>
    </citation>
    <scope>NUCLEOTIDE SEQUENCE [LARGE SCALE GENOMIC DNA]</scope>
    <source>
        <strain evidence="2 3">DSM 15539</strain>
    </source>
</reference>
<name>A0ABU1T3L5_9ACTO</name>
<feature type="transmembrane region" description="Helical" evidence="1">
    <location>
        <begin position="20"/>
        <end position="46"/>
    </location>
</feature>
<sequence>MFRKSNLKKTAGKRKTADELLAAVAFWNVLWVLGTAAVTAIILFSINLLQAAFSFLIGGLIVALLSTISWFSEIWITRYLANLQKFVFPLAYLLKISLLFCALPIIRAIDLLELNFVIAGIFLGMILTLVVTSVIILRAEGPDFDLPTECA</sequence>
<comment type="caution">
    <text evidence="2">The sequence shown here is derived from an EMBL/GenBank/DDBJ whole genome shotgun (WGS) entry which is preliminary data.</text>
</comment>
<evidence type="ECO:0000313" key="3">
    <source>
        <dbReference type="Proteomes" id="UP001266099"/>
    </source>
</evidence>
<organism evidence="2 3">
    <name type="scientific">Arcanobacterium hippocoleae</name>
    <dbReference type="NCBI Taxonomy" id="149017"/>
    <lineage>
        <taxon>Bacteria</taxon>
        <taxon>Bacillati</taxon>
        <taxon>Actinomycetota</taxon>
        <taxon>Actinomycetes</taxon>
        <taxon>Actinomycetales</taxon>
        <taxon>Actinomycetaceae</taxon>
        <taxon>Arcanobacterium</taxon>
    </lineage>
</organism>
<feature type="transmembrane region" description="Helical" evidence="1">
    <location>
        <begin position="115"/>
        <end position="137"/>
    </location>
</feature>
<dbReference type="Proteomes" id="UP001266099">
    <property type="component" value="Unassembled WGS sequence"/>
</dbReference>
<keyword evidence="1" id="KW-0812">Transmembrane</keyword>
<accession>A0ABU1T3L5</accession>
<feature type="transmembrane region" description="Helical" evidence="1">
    <location>
        <begin position="52"/>
        <end position="74"/>
    </location>
</feature>
<feature type="transmembrane region" description="Helical" evidence="1">
    <location>
        <begin position="86"/>
        <end position="109"/>
    </location>
</feature>
<proteinExistence type="predicted"/>
<evidence type="ECO:0000256" key="1">
    <source>
        <dbReference type="SAM" id="Phobius"/>
    </source>
</evidence>
<keyword evidence="3" id="KW-1185">Reference proteome</keyword>
<keyword evidence="1" id="KW-1133">Transmembrane helix</keyword>
<dbReference type="EMBL" id="JAVDUJ010000001">
    <property type="protein sequence ID" value="MDR6939977.1"/>
    <property type="molecule type" value="Genomic_DNA"/>
</dbReference>
<gene>
    <name evidence="2" type="ORF">J2S36_001520</name>
</gene>